<evidence type="ECO:0000256" key="3">
    <source>
        <dbReference type="ARBA" id="ARBA00022840"/>
    </source>
</evidence>
<dbReference type="PANTHER" id="PTHR42794:SF1">
    <property type="entry name" value="HEMIN IMPORT ATP-BINDING PROTEIN HMUV"/>
    <property type="match status" value="1"/>
</dbReference>
<dbReference type="InterPro" id="IPR003439">
    <property type="entry name" value="ABC_transporter-like_ATP-bd"/>
</dbReference>
<dbReference type="SMART" id="SM00382">
    <property type="entry name" value="AAA"/>
    <property type="match status" value="1"/>
</dbReference>
<evidence type="ECO:0000256" key="1">
    <source>
        <dbReference type="ARBA" id="ARBA00022448"/>
    </source>
</evidence>
<keyword evidence="2" id="KW-0547">Nucleotide-binding</keyword>
<evidence type="ECO:0000313" key="6">
    <source>
        <dbReference type="EMBL" id="AVG23230.1"/>
    </source>
</evidence>
<dbReference type="CDD" id="cd03214">
    <property type="entry name" value="ABC_Iron-Siderophores_B12_Hemin"/>
    <property type="match status" value="1"/>
</dbReference>
<dbReference type="InterPro" id="IPR017871">
    <property type="entry name" value="ABC_transporter-like_CS"/>
</dbReference>
<dbReference type="Proteomes" id="UP000243077">
    <property type="component" value="Chromosome"/>
</dbReference>
<protein>
    <submittedName>
        <fullName evidence="6">Iron complex ABC transporter ATP-binding protein</fullName>
    </submittedName>
</protein>
<evidence type="ECO:0000256" key="4">
    <source>
        <dbReference type="ARBA" id="ARBA00022967"/>
    </source>
</evidence>
<dbReference type="PROSITE" id="PS00211">
    <property type="entry name" value="ABC_TRANSPORTER_1"/>
    <property type="match status" value="1"/>
</dbReference>
<reference evidence="6 7" key="1">
    <citation type="submission" date="2018-02" db="EMBL/GenBank/DDBJ databases">
        <title>Complete genome of the streamlined marine actinobacterium Pontimonas salivibrio CL-TW6 adapted to coastal planktonic lifestype.</title>
        <authorList>
            <person name="Cho B.C."/>
            <person name="Hardies S.C."/>
            <person name="Jang G.I."/>
            <person name="Hwang C.Y."/>
        </authorList>
    </citation>
    <scope>NUCLEOTIDE SEQUENCE [LARGE SCALE GENOMIC DNA]</scope>
    <source>
        <strain evidence="6 7">CL-TW6</strain>
    </source>
</reference>
<dbReference type="PANTHER" id="PTHR42794">
    <property type="entry name" value="HEMIN IMPORT ATP-BINDING PROTEIN HMUV"/>
    <property type="match status" value="1"/>
</dbReference>
<evidence type="ECO:0000313" key="7">
    <source>
        <dbReference type="Proteomes" id="UP000243077"/>
    </source>
</evidence>
<dbReference type="EMBL" id="CP026923">
    <property type="protein sequence ID" value="AVG23230.1"/>
    <property type="molecule type" value="Genomic_DNA"/>
</dbReference>
<dbReference type="Pfam" id="PF00005">
    <property type="entry name" value="ABC_tran"/>
    <property type="match status" value="1"/>
</dbReference>
<evidence type="ECO:0000259" key="5">
    <source>
        <dbReference type="PROSITE" id="PS50893"/>
    </source>
</evidence>
<dbReference type="AlphaFoldDB" id="A0A2L2BNI2"/>
<dbReference type="InterPro" id="IPR003593">
    <property type="entry name" value="AAA+_ATPase"/>
</dbReference>
<keyword evidence="7" id="KW-1185">Reference proteome</keyword>
<keyword evidence="3 6" id="KW-0067">ATP-binding</keyword>
<feature type="domain" description="ABC transporter" evidence="5">
    <location>
        <begin position="14"/>
        <end position="266"/>
    </location>
</feature>
<dbReference type="SUPFAM" id="SSF52540">
    <property type="entry name" value="P-loop containing nucleoside triphosphate hydrolases"/>
    <property type="match status" value="1"/>
</dbReference>
<dbReference type="KEGG" id="psai:C3B54_11227"/>
<sequence>MDVSHTAREASNLLELRTVSVVRTKRTIVADVSLGIHPGEVFALVGPNGAGKSTLLGALSGEIQPSTGEALINGVPTKNYRPKQLSQLRAILLQSNQVSFPFTVSQVVEMGRNPWAGTPRADDDEASIARAMDSVGVVDLASRRFGELSGGEKARVSLARVLAQDTDVLLLDEPTAALDLHHQDRVMRVIRRHSRIADDGSVGDSSASSATPAVTRRAVVVVVHDLSLAAAYADRVGLIVGGALVAVGTPDEVMTKDILSDAYQVSLDVTRAPDGNLMVVPTRGVIN</sequence>
<dbReference type="PROSITE" id="PS50893">
    <property type="entry name" value="ABC_TRANSPORTER_2"/>
    <property type="match status" value="1"/>
</dbReference>
<dbReference type="GO" id="GO:0005524">
    <property type="term" value="F:ATP binding"/>
    <property type="evidence" value="ECO:0007669"/>
    <property type="project" value="UniProtKB-KW"/>
</dbReference>
<name>A0A2L2BNI2_9MICO</name>
<organism evidence="6 7">
    <name type="scientific">Pontimonas salivibrio</name>
    <dbReference type="NCBI Taxonomy" id="1159327"/>
    <lineage>
        <taxon>Bacteria</taxon>
        <taxon>Bacillati</taxon>
        <taxon>Actinomycetota</taxon>
        <taxon>Actinomycetes</taxon>
        <taxon>Micrococcales</taxon>
        <taxon>Microbacteriaceae</taxon>
        <taxon>Pontimonas</taxon>
    </lineage>
</organism>
<gene>
    <name evidence="6" type="ORF">C3B54_11227</name>
</gene>
<keyword evidence="1" id="KW-0813">Transport</keyword>
<dbReference type="GO" id="GO:0016887">
    <property type="term" value="F:ATP hydrolysis activity"/>
    <property type="evidence" value="ECO:0007669"/>
    <property type="project" value="InterPro"/>
</dbReference>
<dbReference type="Gene3D" id="3.40.50.300">
    <property type="entry name" value="P-loop containing nucleotide triphosphate hydrolases"/>
    <property type="match status" value="1"/>
</dbReference>
<dbReference type="InterPro" id="IPR027417">
    <property type="entry name" value="P-loop_NTPase"/>
</dbReference>
<accession>A0A2L2BNI2</accession>
<proteinExistence type="predicted"/>
<keyword evidence="4" id="KW-1278">Translocase</keyword>
<evidence type="ECO:0000256" key="2">
    <source>
        <dbReference type="ARBA" id="ARBA00022741"/>
    </source>
</evidence>